<proteinExistence type="predicted"/>
<gene>
    <name evidence="4" type="ORF">AACH10_16375</name>
</gene>
<dbReference type="Pfam" id="PF02826">
    <property type="entry name" value="2-Hacid_dh_C"/>
    <property type="match status" value="1"/>
</dbReference>
<evidence type="ECO:0000256" key="2">
    <source>
        <dbReference type="ARBA" id="ARBA00023027"/>
    </source>
</evidence>
<comment type="caution">
    <text evidence="4">The sequence shown here is derived from an EMBL/GenBank/DDBJ whole genome shotgun (WGS) entry which is preliminary data.</text>
</comment>
<dbReference type="InterPro" id="IPR006140">
    <property type="entry name" value="D-isomer_DH_NAD-bd"/>
</dbReference>
<dbReference type="Proteomes" id="UP001365405">
    <property type="component" value="Unassembled WGS sequence"/>
</dbReference>
<evidence type="ECO:0000256" key="1">
    <source>
        <dbReference type="ARBA" id="ARBA00023002"/>
    </source>
</evidence>
<dbReference type="SUPFAM" id="SSF51735">
    <property type="entry name" value="NAD(P)-binding Rossmann-fold domains"/>
    <property type="match status" value="1"/>
</dbReference>
<dbReference type="PANTHER" id="PTHR43333">
    <property type="entry name" value="2-HACID_DH_C DOMAIN-CONTAINING PROTEIN"/>
    <property type="match status" value="1"/>
</dbReference>
<name>A0ABU9CM81_9BURK</name>
<feature type="domain" description="D-isomer specific 2-hydroxyacid dehydrogenase NAD-binding" evidence="3">
    <location>
        <begin position="107"/>
        <end position="266"/>
    </location>
</feature>
<accession>A0ABU9CM81</accession>
<keyword evidence="2" id="KW-0520">NAD</keyword>
<dbReference type="PROSITE" id="PS00671">
    <property type="entry name" value="D_2_HYDROXYACID_DH_3"/>
    <property type="match status" value="1"/>
</dbReference>
<evidence type="ECO:0000313" key="4">
    <source>
        <dbReference type="EMBL" id="MEK8051829.1"/>
    </source>
</evidence>
<sequence length="301" mass="31939">MKPVILLLVPMKPMEDGLVAAVSALRPDAELLRWRSDLPEADLARVNVVLGWAFPPGLAGRLPALRWVCAMAAGVEKLLVPDLAPQVPLSRIVDPDQALGIAQYVAAVVLDHARGLARYRAQAPQRDWTRHPMAAARHRVGVLGYGEVGREVGRVLEALGFRVRGWRRDGTALHDFLAGSDIVVNTLPLTPATAGLLDAAAFAAMPRGGYLVNIARGGHVVEADLIAALRSGQLAGAALDVQQREPLPADDPLWAELGVTVTPHIAAQSSLATVAAQFCAGLQALADGRPLPNPVDRARGY</sequence>
<keyword evidence="5" id="KW-1185">Reference proteome</keyword>
<dbReference type="InterPro" id="IPR036291">
    <property type="entry name" value="NAD(P)-bd_dom_sf"/>
</dbReference>
<dbReference type="RefSeq" id="WP_341411526.1">
    <property type="nucleotide sequence ID" value="NZ_JBBUTH010000008.1"/>
</dbReference>
<evidence type="ECO:0000259" key="3">
    <source>
        <dbReference type="Pfam" id="PF02826"/>
    </source>
</evidence>
<dbReference type="EMBL" id="JBBUTH010000008">
    <property type="protein sequence ID" value="MEK8051829.1"/>
    <property type="molecule type" value="Genomic_DNA"/>
</dbReference>
<keyword evidence="1" id="KW-0560">Oxidoreductase</keyword>
<reference evidence="4 5" key="1">
    <citation type="submission" date="2024-04" db="EMBL/GenBank/DDBJ databases">
        <title>Novel species of the genus Ideonella isolated from streams.</title>
        <authorList>
            <person name="Lu H."/>
        </authorList>
    </citation>
    <scope>NUCLEOTIDE SEQUENCE [LARGE SCALE GENOMIC DNA]</scope>
    <source>
        <strain evidence="4 5">DXS22W</strain>
    </source>
</reference>
<evidence type="ECO:0000313" key="5">
    <source>
        <dbReference type="Proteomes" id="UP001365405"/>
    </source>
</evidence>
<dbReference type="Gene3D" id="3.40.50.720">
    <property type="entry name" value="NAD(P)-binding Rossmann-like Domain"/>
    <property type="match status" value="2"/>
</dbReference>
<dbReference type="InterPro" id="IPR029753">
    <property type="entry name" value="D-isomer_DH_CS"/>
</dbReference>
<organism evidence="4 5">
    <name type="scientific">Pseudaquabacterium inlustre</name>
    <dbReference type="NCBI Taxonomy" id="2984192"/>
    <lineage>
        <taxon>Bacteria</taxon>
        <taxon>Pseudomonadati</taxon>
        <taxon>Pseudomonadota</taxon>
        <taxon>Betaproteobacteria</taxon>
        <taxon>Burkholderiales</taxon>
        <taxon>Sphaerotilaceae</taxon>
        <taxon>Pseudaquabacterium</taxon>
    </lineage>
</organism>
<dbReference type="PANTHER" id="PTHR43333:SF1">
    <property type="entry name" value="D-ISOMER SPECIFIC 2-HYDROXYACID DEHYDROGENASE NAD-BINDING DOMAIN-CONTAINING PROTEIN"/>
    <property type="match status" value="1"/>
</dbReference>
<protein>
    <submittedName>
        <fullName evidence="4">NAD(P)-dependent oxidoreductase</fullName>
    </submittedName>
</protein>